<dbReference type="RefSeq" id="XP_007828579.1">
    <property type="nucleotide sequence ID" value="XM_007830388.1"/>
</dbReference>
<accession>W3XPR8</accession>
<evidence type="ECO:0000256" key="1">
    <source>
        <dbReference type="SAM" id="MobiDB-lite"/>
    </source>
</evidence>
<keyword evidence="2" id="KW-1133">Transmembrane helix</keyword>
<organism evidence="3 4">
    <name type="scientific">Pestalotiopsis fici (strain W106-1 / CGMCC3.15140)</name>
    <dbReference type="NCBI Taxonomy" id="1229662"/>
    <lineage>
        <taxon>Eukaryota</taxon>
        <taxon>Fungi</taxon>
        <taxon>Dikarya</taxon>
        <taxon>Ascomycota</taxon>
        <taxon>Pezizomycotina</taxon>
        <taxon>Sordariomycetes</taxon>
        <taxon>Xylariomycetidae</taxon>
        <taxon>Amphisphaeriales</taxon>
        <taxon>Sporocadaceae</taxon>
        <taxon>Pestalotiopsis</taxon>
    </lineage>
</organism>
<keyword evidence="2" id="KW-0472">Membrane</keyword>
<dbReference type="OrthoDB" id="10259622at2759"/>
<reference evidence="4" key="1">
    <citation type="journal article" date="2015" name="BMC Genomics">
        <title>Genomic and transcriptomic analysis of the endophytic fungus Pestalotiopsis fici reveals its lifestyle and high potential for synthesis of natural products.</title>
        <authorList>
            <person name="Wang X."/>
            <person name="Zhang X."/>
            <person name="Liu L."/>
            <person name="Xiang M."/>
            <person name="Wang W."/>
            <person name="Sun X."/>
            <person name="Che Y."/>
            <person name="Guo L."/>
            <person name="Liu G."/>
            <person name="Guo L."/>
            <person name="Wang C."/>
            <person name="Yin W.B."/>
            <person name="Stadler M."/>
            <person name="Zhang X."/>
            <person name="Liu X."/>
        </authorList>
    </citation>
    <scope>NUCLEOTIDE SEQUENCE [LARGE SCALE GENOMIC DNA]</scope>
    <source>
        <strain evidence="4">W106-1 / CGMCC3.15140</strain>
    </source>
</reference>
<feature type="compositionally biased region" description="Polar residues" evidence="1">
    <location>
        <begin position="1"/>
        <end position="14"/>
    </location>
</feature>
<feature type="region of interest" description="Disordered" evidence="1">
    <location>
        <begin position="348"/>
        <end position="419"/>
    </location>
</feature>
<keyword evidence="4" id="KW-1185">Reference proteome</keyword>
<feature type="transmembrane region" description="Helical" evidence="2">
    <location>
        <begin position="569"/>
        <end position="591"/>
    </location>
</feature>
<dbReference type="EMBL" id="KI912109">
    <property type="protein sequence ID" value="ETS87979.1"/>
    <property type="molecule type" value="Genomic_DNA"/>
</dbReference>
<feature type="region of interest" description="Disordered" evidence="1">
    <location>
        <begin position="605"/>
        <end position="630"/>
    </location>
</feature>
<sequence length="1039" mass="113064">MATTNTHTSNNPFRKQSPPPDRDEWEDWSEDERPATTILDDGPMVDVERGYTTSNHGRRDSMHRYSIHKPMFRAKSKGHAKAKIAKAGITLDTNVAKSRNPPALQRKPTEQSAHPENATRFADAAALRALEGSPNSASVGSFSWLRRKTGNLSAKSAKGSPLSPESRPIVIGIAMPSESASEHQVSPQTAVVETPMAVQHYNQRLASQNTGALETTPVQLRSVWSPDTEASESPYISRPASSIYSQMTIRGGGGPDFSSAPPVPSLPATYKFKQTQQQQQQQQQSLIDMEDDERGTPCTLFEEDGSPMAARKSAKPTSAISPEGTGRSKGWWDTVRISQQTNNPFRQTAMQTGESSSSAVTPTTEWWHKTNENEKRAPLPLSDRPVMNATVSTQNTGQSSRTIASSSQNPSTTRAETQSEKARILLEQNGTQSPVDQPPPYSLREVKYGAALTPHAISTERVPSPGPISPGIPQTMSSPGAIMMDDVPITPRVIPGAVLHDRPIGTHVTHDQFREAAGTNMKSERNRRRHEKEEFVARRVGGFWRGRGCIPAEGCFGRTGREGRKRRRICLGIFGGVLAAIILAVLLAVVLTHKKSDTIAATQPQVSQDPVQSGTSVSSAIPSATPTPTPHNVWLNLTDFPPMPTGVLTVAGPNNTKSDTRCLTESAKTLWSCSIPKNQQDPNSQFDTNQPEFIFQIQFDNNTRALWNVTTTGEQKKRGFGHAMDDEDSDTVSGRRSFASAVARAAAIMRRALVYDTGFSPNPSPPDYKEMFFLGNTTDDIKSDEKAGEPTPFFISLLSSVDGTVGPDVLSRRGLGNGIDSGSSASQNISQFVDAPVKTDKTPLPAVLYPLPSQQPVRLFDRGLDTEHYGFYTYFNKSIFIFDQEEDNDEDADGGALLKDATALVVWSQARFLVKIWTRLDANLLGNQGPVVVMNEDDDDASHNLPGTMPYPVTIAEDFHGGDENVKGTIVWPIGDDQRVVTSNASLITVDKSAGGTLINPMGNEDPRLGGIDGGTGGCKCSWVNFVSDVTTFVDRYEH</sequence>
<dbReference type="STRING" id="1229662.W3XPR8"/>
<gene>
    <name evidence="3" type="ORF">PFICI_01807</name>
</gene>
<feature type="region of interest" description="Disordered" evidence="1">
    <location>
        <begin position="295"/>
        <end position="333"/>
    </location>
</feature>
<dbReference type="GeneID" id="19266820"/>
<feature type="region of interest" description="Disordered" evidence="1">
    <location>
        <begin position="1"/>
        <end position="63"/>
    </location>
</feature>
<feature type="compositionally biased region" description="Polar residues" evidence="1">
    <location>
        <begin position="389"/>
        <end position="416"/>
    </location>
</feature>
<dbReference type="AlphaFoldDB" id="W3XPR8"/>
<proteinExistence type="predicted"/>
<evidence type="ECO:0000313" key="4">
    <source>
        <dbReference type="Proteomes" id="UP000030651"/>
    </source>
</evidence>
<dbReference type="InParanoid" id="W3XPR8"/>
<feature type="compositionally biased region" description="Polar residues" evidence="1">
    <location>
        <begin position="605"/>
        <end position="614"/>
    </location>
</feature>
<feature type="compositionally biased region" description="Polar residues" evidence="1">
    <location>
        <begin position="348"/>
        <end position="364"/>
    </location>
</feature>
<dbReference type="OMA" id="SPWDRRI"/>
<feature type="compositionally biased region" description="Low complexity" evidence="1">
    <location>
        <begin position="615"/>
        <end position="626"/>
    </location>
</feature>
<dbReference type="eggNOG" id="ENOG502SB2Z">
    <property type="taxonomic scope" value="Eukaryota"/>
</dbReference>
<evidence type="ECO:0000256" key="2">
    <source>
        <dbReference type="SAM" id="Phobius"/>
    </source>
</evidence>
<evidence type="ECO:0000313" key="3">
    <source>
        <dbReference type="EMBL" id="ETS87979.1"/>
    </source>
</evidence>
<dbReference type="Proteomes" id="UP000030651">
    <property type="component" value="Unassembled WGS sequence"/>
</dbReference>
<dbReference type="KEGG" id="pfy:PFICI_01807"/>
<keyword evidence="2" id="KW-0812">Transmembrane</keyword>
<protein>
    <recommendedName>
        <fullName evidence="5">Glycoprotease family protein</fullName>
    </recommendedName>
</protein>
<name>W3XPR8_PESFW</name>
<dbReference type="HOGENOM" id="CLU_004045_0_0_1"/>
<feature type="compositionally biased region" description="Basic and acidic residues" evidence="1">
    <location>
        <begin position="366"/>
        <end position="377"/>
    </location>
</feature>
<evidence type="ECO:0008006" key="5">
    <source>
        <dbReference type="Google" id="ProtNLM"/>
    </source>
</evidence>